<dbReference type="EMBL" id="JACBKZ010000014">
    <property type="protein sequence ID" value="KAF5931765.1"/>
    <property type="molecule type" value="Genomic_DNA"/>
</dbReference>
<keyword evidence="10 14" id="KW-1133">Transmembrane helix</keyword>
<reference evidence="16 17" key="2">
    <citation type="submission" date="2020-07" db="EMBL/GenBank/DDBJ databases">
        <title>Genome assembly of wild tea tree DASZ reveals pedigree and selection history of tea varieties.</title>
        <authorList>
            <person name="Zhang W."/>
        </authorList>
    </citation>
    <scope>NUCLEOTIDE SEQUENCE [LARGE SCALE GENOMIC DNA]</scope>
    <source>
        <strain evidence="17">cv. G240</strain>
        <tissue evidence="16">Leaf</tissue>
    </source>
</reference>
<keyword evidence="11 14" id="KW-0472">Membrane</keyword>
<keyword evidence="8" id="KW-0833">Ubl conjugation pathway</keyword>
<evidence type="ECO:0000256" key="3">
    <source>
        <dbReference type="ARBA" id="ARBA00012483"/>
    </source>
</evidence>
<dbReference type="Gene3D" id="3.30.40.10">
    <property type="entry name" value="Zinc/RING finger domain, C3HC4 (zinc finger)"/>
    <property type="match status" value="1"/>
</dbReference>
<dbReference type="GO" id="GO:0061630">
    <property type="term" value="F:ubiquitin protein ligase activity"/>
    <property type="evidence" value="ECO:0007669"/>
    <property type="project" value="UniProtKB-EC"/>
</dbReference>
<evidence type="ECO:0000256" key="12">
    <source>
        <dbReference type="PROSITE-ProRule" id="PRU00175"/>
    </source>
</evidence>
<evidence type="ECO:0000256" key="13">
    <source>
        <dbReference type="SAM" id="MobiDB-lite"/>
    </source>
</evidence>
<organism evidence="16 17">
    <name type="scientific">Camellia sinensis</name>
    <name type="common">Tea plant</name>
    <name type="synonym">Thea sinensis</name>
    <dbReference type="NCBI Taxonomy" id="4442"/>
    <lineage>
        <taxon>Eukaryota</taxon>
        <taxon>Viridiplantae</taxon>
        <taxon>Streptophyta</taxon>
        <taxon>Embryophyta</taxon>
        <taxon>Tracheophyta</taxon>
        <taxon>Spermatophyta</taxon>
        <taxon>Magnoliopsida</taxon>
        <taxon>eudicotyledons</taxon>
        <taxon>Gunneridae</taxon>
        <taxon>Pentapetalae</taxon>
        <taxon>asterids</taxon>
        <taxon>Ericales</taxon>
        <taxon>Theaceae</taxon>
        <taxon>Camellia</taxon>
    </lineage>
</organism>
<dbReference type="Pfam" id="PF12483">
    <property type="entry name" value="GIDE"/>
    <property type="match status" value="1"/>
</dbReference>
<comment type="catalytic activity">
    <reaction evidence="1">
        <text>S-ubiquitinyl-[E2 ubiquitin-conjugating enzyme]-L-cysteine + [acceptor protein]-L-lysine = [E2 ubiquitin-conjugating enzyme]-L-cysteine + N(6)-ubiquitinyl-[acceptor protein]-L-lysine.</text>
        <dbReference type="EC" id="2.3.2.27"/>
    </reaction>
</comment>
<keyword evidence="9" id="KW-0862">Zinc</keyword>
<dbReference type="InterPro" id="IPR001841">
    <property type="entry name" value="Znf_RING"/>
</dbReference>
<evidence type="ECO:0000313" key="16">
    <source>
        <dbReference type="EMBL" id="KAF5931765.1"/>
    </source>
</evidence>
<dbReference type="Proteomes" id="UP000593564">
    <property type="component" value="Unassembled WGS sequence"/>
</dbReference>
<evidence type="ECO:0000256" key="5">
    <source>
        <dbReference type="ARBA" id="ARBA00022692"/>
    </source>
</evidence>
<evidence type="ECO:0000256" key="6">
    <source>
        <dbReference type="ARBA" id="ARBA00022723"/>
    </source>
</evidence>
<dbReference type="SUPFAM" id="SSF57850">
    <property type="entry name" value="RING/U-box"/>
    <property type="match status" value="1"/>
</dbReference>
<evidence type="ECO:0000256" key="11">
    <source>
        <dbReference type="ARBA" id="ARBA00023136"/>
    </source>
</evidence>
<dbReference type="GO" id="GO:0016020">
    <property type="term" value="C:membrane"/>
    <property type="evidence" value="ECO:0007669"/>
    <property type="project" value="UniProtKB-SubCell"/>
</dbReference>
<accession>A0A7J7FTS7</accession>
<dbReference type="PANTHER" id="PTHR47355">
    <property type="entry name" value="E3 UBIQUITIN-PROTEIN LIGASE SPL2"/>
    <property type="match status" value="1"/>
</dbReference>
<evidence type="ECO:0000313" key="17">
    <source>
        <dbReference type="Proteomes" id="UP000593564"/>
    </source>
</evidence>
<comment type="subcellular location">
    <subcellularLocation>
        <location evidence="2">Membrane</location>
        <topology evidence="2">Multi-pass membrane protein</topology>
    </subcellularLocation>
</comment>
<dbReference type="InterPro" id="IPR013083">
    <property type="entry name" value="Znf_RING/FYVE/PHD"/>
</dbReference>
<dbReference type="PANTHER" id="PTHR47355:SF1">
    <property type="entry name" value="E3 UBIQUITIN-PROTEIN LIGASE SPL2"/>
    <property type="match status" value="1"/>
</dbReference>
<keyword evidence="7 12" id="KW-0863">Zinc-finger</keyword>
<sequence>MSVHEQAAAAILSQIALAADGAVLGITLAYIAVRSILKFTAASSALRKIRDAPSLRVSDLRSVLSQSEGSDSSSNDSEGGKLVIVRGVVEAKSVVDGNWKSLRSNVLVSHESGEKGVILHRIQTCIYNEWRGFFGWTSDLRSLFSRSWKEQESVSLRMVPFILVEGGRRPQSDYLIVNMEGSKHPLPLVTVYHQLQPISASPYTFLQALFGHEYPVGLLDEEKILPLGKDITAVGICSLKDGIPEIKSCKDLPYFLSDLTKDHMVVALAFRTKVLLWSGVVIGAFSIGILGYAAVRNWSRWKEWRQQRRDQQQTPPDTDDADPQIATEETGDIPDGALCVICLMRRRRSAFVPCGHLVCCQRCALSVERDLAPKCPVCRQTIRSSVRIYDS</sequence>
<reference evidence="17" key="1">
    <citation type="journal article" date="2020" name="Nat. Commun.">
        <title>Genome assembly of wild tea tree DASZ reveals pedigree and selection history of tea varieties.</title>
        <authorList>
            <person name="Zhang W."/>
            <person name="Zhang Y."/>
            <person name="Qiu H."/>
            <person name="Guo Y."/>
            <person name="Wan H."/>
            <person name="Zhang X."/>
            <person name="Scossa F."/>
            <person name="Alseekh S."/>
            <person name="Zhang Q."/>
            <person name="Wang P."/>
            <person name="Xu L."/>
            <person name="Schmidt M.H."/>
            <person name="Jia X."/>
            <person name="Li D."/>
            <person name="Zhu A."/>
            <person name="Guo F."/>
            <person name="Chen W."/>
            <person name="Ni D."/>
            <person name="Usadel B."/>
            <person name="Fernie A.R."/>
            <person name="Wen W."/>
        </authorList>
    </citation>
    <scope>NUCLEOTIDE SEQUENCE [LARGE SCALE GENOMIC DNA]</scope>
    <source>
        <strain evidence="17">cv. G240</strain>
    </source>
</reference>
<dbReference type="GO" id="GO:0008270">
    <property type="term" value="F:zinc ion binding"/>
    <property type="evidence" value="ECO:0007669"/>
    <property type="project" value="UniProtKB-KW"/>
</dbReference>
<evidence type="ECO:0000256" key="1">
    <source>
        <dbReference type="ARBA" id="ARBA00000900"/>
    </source>
</evidence>
<keyword evidence="4" id="KW-0808">Transferase</keyword>
<protein>
    <recommendedName>
        <fullName evidence="3">RING-type E3 ubiquitin transferase</fullName>
        <ecNumber evidence="3">2.3.2.27</ecNumber>
    </recommendedName>
</protein>
<evidence type="ECO:0000256" key="10">
    <source>
        <dbReference type="ARBA" id="ARBA00022989"/>
    </source>
</evidence>
<evidence type="ECO:0000256" key="2">
    <source>
        <dbReference type="ARBA" id="ARBA00004141"/>
    </source>
</evidence>
<name>A0A7J7FTS7_CAMSI</name>
<dbReference type="InterPro" id="IPR044247">
    <property type="entry name" value="SPL2-like"/>
</dbReference>
<evidence type="ECO:0000256" key="8">
    <source>
        <dbReference type="ARBA" id="ARBA00022786"/>
    </source>
</evidence>
<dbReference type="InterPro" id="IPR022170">
    <property type="entry name" value="MUL1-like"/>
</dbReference>
<dbReference type="Pfam" id="PF13920">
    <property type="entry name" value="zf-C3HC4_3"/>
    <property type="match status" value="1"/>
</dbReference>
<feature type="transmembrane region" description="Helical" evidence="14">
    <location>
        <begin position="274"/>
        <end position="295"/>
    </location>
</feature>
<evidence type="ECO:0000256" key="9">
    <source>
        <dbReference type="ARBA" id="ARBA00022833"/>
    </source>
</evidence>
<comment type="caution">
    <text evidence="16">The sequence shown here is derived from an EMBL/GenBank/DDBJ whole genome shotgun (WGS) entry which is preliminary data.</text>
</comment>
<feature type="region of interest" description="Disordered" evidence="13">
    <location>
        <begin position="306"/>
        <end position="329"/>
    </location>
</feature>
<evidence type="ECO:0000256" key="4">
    <source>
        <dbReference type="ARBA" id="ARBA00022679"/>
    </source>
</evidence>
<evidence type="ECO:0000259" key="15">
    <source>
        <dbReference type="PROSITE" id="PS50089"/>
    </source>
</evidence>
<evidence type="ECO:0000256" key="7">
    <source>
        <dbReference type="ARBA" id="ARBA00022771"/>
    </source>
</evidence>
<feature type="domain" description="RING-type" evidence="15">
    <location>
        <begin position="339"/>
        <end position="379"/>
    </location>
</feature>
<evidence type="ECO:0000256" key="14">
    <source>
        <dbReference type="SAM" id="Phobius"/>
    </source>
</evidence>
<keyword evidence="5 14" id="KW-0812">Transmembrane</keyword>
<keyword evidence="17" id="KW-1185">Reference proteome</keyword>
<dbReference type="EC" id="2.3.2.27" evidence="3"/>
<dbReference type="CDD" id="cd23145">
    <property type="entry name" value="RING-HC_SPL2-like"/>
    <property type="match status" value="1"/>
</dbReference>
<dbReference type="AlphaFoldDB" id="A0A7J7FTS7"/>
<dbReference type="GO" id="GO:0016567">
    <property type="term" value="P:protein ubiquitination"/>
    <property type="evidence" value="ECO:0007669"/>
    <property type="project" value="InterPro"/>
</dbReference>
<dbReference type="SMART" id="SM00184">
    <property type="entry name" value="RING"/>
    <property type="match status" value="1"/>
</dbReference>
<keyword evidence="6" id="KW-0479">Metal-binding</keyword>
<gene>
    <name evidence="16" type="ORF">HYC85_027936</name>
</gene>
<proteinExistence type="predicted"/>
<dbReference type="PROSITE" id="PS50089">
    <property type="entry name" value="ZF_RING_2"/>
    <property type="match status" value="1"/>
</dbReference>